<keyword evidence="4" id="KW-1185">Reference proteome</keyword>
<dbReference type="PANTHER" id="PTHR37810">
    <property type="entry name" value="IMMUNITY PROTEIN SDPI"/>
    <property type="match status" value="1"/>
</dbReference>
<dbReference type="Pfam" id="PF13630">
    <property type="entry name" value="SdpI"/>
    <property type="match status" value="1"/>
</dbReference>
<name>E6U2Y6_ETHHY</name>
<keyword evidence="1" id="KW-1133">Transmembrane helix</keyword>
<evidence type="ECO:0000259" key="2">
    <source>
        <dbReference type="Pfam" id="PF07853"/>
    </source>
</evidence>
<feature type="transmembrane region" description="Helical" evidence="1">
    <location>
        <begin position="188"/>
        <end position="210"/>
    </location>
</feature>
<dbReference type="HOGENOM" id="CLU_093038_0_0_9"/>
<accession>E6U2Y6</accession>
<dbReference type="Pfam" id="PF07853">
    <property type="entry name" value="DUF1648"/>
    <property type="match status" value="1"/>
</dbReference>
<evidence type="ECO:0000313" key="4">
    <source>
        <dbReference type="Proteomes" id="UP000001551"/>
    </source>
</evidence>
<dbReference type="KEGG" id="eha:Ethha_0784"/>
<organism evidence="3 4">
    <name type="scientific">Ethanoligenens harbinense (strain DSM 18485 / JCM 12961 / CGMCC 1.5033 / YUAN-3)</name>
    <dbReference type="NCBI Taxonomy" id="663278"/>
    <lineage>
        <taxon>Bacteria</taxon>
        <taxon>Bacillati</taxon>
        <taxon>Bacillota</taxon>
        <taxon>Clostridia</taxon>
        <taxon>Eubacteriales</taxon>
        <taxon>Oscillospiraceae</taxon>
        <taxon>Ethanoligenens</taxon>
    </lineage>
</organism>
<gene>
    <name evidence="3" type="ordered locus">Ethha_0784</name>
</gene>
<feature type="transmembrane region" description="Helical" evidence="1">
    <location>
        <begin position="116"/>
        <end position="134"/>
    </location>
</feature>
<dbReference type="RefSeq" id="WP_013484723.1">
    <property type="nucleotide sequence ID" value="NC_014828.1"/>
</dbReference>
<dbReference type="Proteomes" id="UP000001551">
    <property type="component" value="Chromosome"/>
</dbReference>
<feature type="transmembrane region" description="Helical" evidence="1">
    <location>
        <begin position="89"/>
        <end position="110"/>
    </location>
</feature>
<dbReference type="eggNOG" id="COG5658">
    <property type="taxonomic scope" value="Bacteria"/>
</dbReference>
<dbReference type="InterPro" id="IPR026272">
    <property type="entry name" value="SdpI"/>
</dbReference>
<dbReference type="EMBL" id="CP002400">
    <property type="protein sequence ID" value="ADU26353.1"/>
    <property type="molecule type" value="Genomic_DNA"/>
</dbReference>
<feature type="transmembrane region" description="Helical" evidence="1">
    <location>
        <begin position="46"/>
        <end position="68"/>
    </location>
</feature>
<reference evidence="3 4" key="1">
    <citation type="submission" date="2010-12" db="EMBL/GenBank/DDBJ databases">
        <title>Complete sequence of Ethanoligenens harbinense YUAN-3.</title>
        <authorList>
            <person name="Lucas S."/>
            <person name="Copeland A."/>
            <person name="Lapidus A."/>
            <person name="Cheng J.-F."/>
            <person name="Bruce D."/>
            <person name="Goodwin L."/>
            <person name="Pitluck S."/>
            <person name="Chertkov O."/>
            <person name="Misra M."/>
            <person name="Detter J.C."/>
            <person name="Han C."/>
            <person name="Tapia R."/>
            <person name="Land M."/>
            <person name="Hauser L."/>
            <person name="Jeffries C."/>
            <person name="Kyrpides N."/>
            <person name="Ivanova N."/>
            <person name="Mikhailova N."/>
            <person name="Wang A."/>
            <person name="Mouttaki H."/>
            <person name="He Z."/>
            <person name="Zhou J."/>
            <person name="Hemme C.L."/>
            <person name="Woyke T."/>
        </authorList>
    </citation>
    <scope>NUCLEOTIDE SEQUENCE [LARGE SCALE GENOMIC DNA]</scope>
    <source>
        <strain evidence="4">DSM 18485 / JCM 12961 / CGMCC 1.5033 / YUAN-3</strain>
    </source>
</reference>
<dbReference type="STRING" id="663278.Ethha_0784"/>
<dbReference type="AlphaFoldDB" id="E6U2Y6"/>
<proteinExistence type="predicted"/>
<protein>
    <recommendedName>
        <fullName evidence="2">DUF1648 domain-containing protein</fullName>
    </recommendedName>
</protein>
<feature type="transmembrane region" description="Helical" evidence="1">
    <location>
        <begin position="9"/>
        <end position="26"/>
    </location>
</feature>
<keyword evidence="1" id="KW-0812">Transmembrane</keyword>
<dbReference type="PANTHER" id="PTHR37810:SF5">
    <property type="entry name" value="IMMUNITY PROTEIN SDPI"/>
    <property type="match status" value="1"/>
</dbReference>
<feature type="domain" description="DUF1648" evidence="2">
    <location>
        <begin position="13"/>
        <end position="60"/>
    </location>
</feature>
<feature type="transmembrane region" description="Helical" evidence="1">
    <location>
        <begin position="164"/>
        <end position="182"/>
    </location>
</feature>
<evidence type="ECO:0000256" key="1">
    <source>
        <dbReference type="SAM" id="Phobius"/>
    </source>
</evidence>
<dbReference type="PIRSF" id="PIRSF038959">
    <property type="entry name" value="SdpI"/>
    <property type="match status" value="1"/>
</dbReference>
<sequence>MKKILKSDWYILLIVAVGFLLGAIFYQKMPARVPVHWDAQGHVNGYGSRFMGAFFLPLLNLGVYLLMAAAPYIDPRGSNYRKFKGSYQAIKCLVMVALLFIYICTSLAAIGMRINIAMVVSVAIAFLFIVLGNVMGRIRFNYFVGIRTPWTLANEEVWRKTHRFAAPVWVLGGIAILLFAILSGGMAIWSVIVIACAVALICVVYSYLVFRKIDKHR</sequence>
<dbReference type="InterPro" id="IPR012867">
    <property type="entry name" value="DUF1648"/>
</dbReference>
<evidence type="ECO:0000313" key="3">
    <source>
        <dbReference type="EMBL" id="ADU26353.1"/>
    </source>
</evidence>
<dbReference type="GO" id="GO:0009636">
    <property type="term" value="P:response to toxic substance"/>
    <property type="evidence" value="ECO:0007669"/>
    <property type="project" value="TreeGrafter"/>
</dbReference>
<keyword evidence="1" id="KW-0472">Membrane</keyword>
<dbReference type="InterPro" id="IPR025962">
    <property type="entry name" value="SdpI/YhfL"/>
</dbReference>